<accession>A0AAV4TFT5</accession>
<sequence>MLPRGGGENRVQKSSFSAYQGWITFLNLVVFPLFDKEAAPPSLTSHLQYIKRIVKAFNPHACRKALLPT</sequence>
<organism evidence="1 2">
    <name type="scientific">Caerostris extrusa</name>
    <name type="common">Bark spider</name>
    <name type="synonym">Caerostris bankana</name>
    <dbReference type="NCBI Taxonomy" id="172846"/>
    <lineage>
        <taxon>Eukaryota</taxon>
        <taxon>Metazoa</taxon>
        <taxon>Ecdysozoa</taxon>
        <taxon>Arthropoda</taxon>
        <taxon>Chelicerata</taxon>
        <taxon>Arachnida</taxon>
        <taxon>Araneae</taxon>
        <taxon>Araneomorphae</taxon>
        <taxon>Entelegynae</taxon>
        <taxon>Araneoidea</taxon>
        <taxon>Araneidae</taxon>
        <taxon>Caerostris</taxon>
    </lineage>
</organism>
<dbReference type="AlphaFoldDB" id="A0AAV4TFT5"/>
<gene>
    <name evidence="1" type="ORF">CEXT_28431</name>
</gene>
<protein>
    <submittedName>
        <fullName evidence="1">Uncharacterized protein</fullName>
    </submittedName>
</protein>
<dbReference type="EMBL" id="BPLR01011275">
    <property type="protein sequence ID" value="GIY45473.1"/>
    <property type="molecule type" value="Genomic_DNA"/>
</dbReference>
<reference evidence="1 2" key="1">
    <citation type="submission" date="2021-06" db="EMBL/GenBank/DDBJ databases">
        <title>Caerostris extrusa draft genome.</title>
        <authorList>
            <person name="Kono N."/>
            <person name="Arakawa K."/>
        </authorList>
    </citation>
    <scope>NUCLEOTIDE SEQUENCE [LARGE SCALE GENOMIC DNA]</scope>
</reference>
<dbReference type="Proteomes" id="UP001054945">
    <property type="component" value="Unassembled WGS sequence"/>
</dbReference>
<proteinExistence type="predicted"/>
<comment type="caution">
    <text evidence="1">The sequence shown here is derived from an EMBL/GenBank/DDBJ whole genome shotgun (WGS) entry which is preliminary data.</text>
</comment>
<name>A0AAV4TFT5_CAEEX</name>
<evidence type="ECO:0000313" key="2">
    <source>
        <dbReference type="Proteomes" id="UP001054945"/>
    </source>
</evidence>
<evidence type="ECO:0000313" key="1">
    <source>
        <dbReference type="EMBL" id="GIY45473.1"/>
    </source>
</evidence>
<keyword evidence="2" id="KW-1185">Reference proteome</keyword>